<keyword evidence="3" id="KW-1185">Reference proteome</keyword>
<organism evidence="2 3">
    <name type="scientific">Aliiroseovarius crassostreae</name>
    <dbReference type="NCBI Taxonomy" id="154981"/>
    <lineage>
        <taxon>Bacteria</taxon>
        <taxon>Pseudomonadati</taxon>
        <taxon>Pseudomonadota</taxon>
        <taxon>Alphaproteobacteria</taxon>
        <taxon>Rhodobacterales</taxon>
        <taxon>Paracoccaceae</taxon>
        <taxon>Aliiroseovarius</taxon>
    </lineage>
</organism>
<reference evidence="2 3" key="1">
    <citation type="submission" date="2015-09" db="EMBL/GenBank/DDBJ databases">
        <title>Draft genome sequence of Aliiroseovarius crassostreae CV919-312TSm, the causative agent of Roseovarius Oyster Disease (formerly Juvenile Oyster Disease).</title>
        <authorList>
            <person name="Kessner L."/>
            <person name="Spinard E."/>
            <person name="Nelson D."/>
        </authorList>
    </citation>
    <scope>NUCLEOTIDE SEQUENCE [LARGE SCALE GENOMIC DNA]</scope>
    <source>
        <strain evidence="2 3">CV919-312</strain>
    </source>
</reference>
<feature type="coiled-coil region" evidence="1">
    <location>
        <begin position="6"/>
        <end position="56"/>
    </location>
</feature>
<evidence type="ECO:0000313" key="3">
    <source>
        <dbReference type="Proteomes" id="UP000050471"/>
    </source>
</evidence>
<evidence type="ECO:0000256" key="1">
    <source>
        <dbReference type="SAM" id="Coils"/>
    </source>
</evidence>
<sequence>MSYTEFDKLTDERMSLEKEMAALDMMSHREDISFREAQIEKRLREIQARLDELKTASNNSA</sequence>
<proteinExistence type="predicted"/>
<name>A0A0P7IGJ6_9RHOB</name>
<dbReference type="STRING" id="154981.AKJ29_02215"/>
<protein>
    <submittedName>
        <fullName evidence="2">Uncharacterized protein</fullName>
    </submittedName>
</protein>
<dbReference type="AlphaFoldDB" id="A0A0P7IGJ6"/>
<dbReference type="EMBL" id="LKBA01000008">
    <property type="protein sequence ID" value="KPN62985.1"/>
    <property type="molecule type" value="Genomic_DNA"/>
</dbReference>
<dbReference type="RefSeq" id="WP_055190938.1">
    <property type="nucleotide sequence ID" value="NZ_FPBS01000057.1"/>
</dbReference>
<evidence type="ECO:0000313" key="2">
    <source>
        <dbReference type="EMBL" id="KPN62985.1"/>
    </source>
</evidence>
<comment type="caution">
    <text evidence="2">The sequence shown here is derived from an EMBL/GenBank/DDBJ whole genome shotgun (WGS) entry which is preliminary data.</text>
</comment>
<keyword evidence="1" id="KW-0175">Coiled coil</keyword>
<accession>A0A0P7IGJ6</accession>
<dbReference type="Proteomes" id="UP000050471">
    <property type="component" value="Unassembled WGS sequence"/>
</dbReference>
<gene>
    <name evidence="2" type="ORF">AKJ29_02215</name>
</gene>